<organism evidence="1 2">
    <name type="scientific">Pseudomonas asplenii</name>
    <dbReference type="NCBI Taxonomy" id="53407"/>
    <lineage>
        <taxon>Bacteria</taxon>
        <taxon>Pseudomonadati</taxon>
        <taxon>Pseudomonadota</taxon>
        <taxon>Gammaproteobacteria</taxon>
        <taxon>Pseudomonadales</taxon>
        <taxon>Pseudomonadaceae</taxon>
        <taxon>Pseudomonas</taxon>
    </lineage>
</organism>
<proteinExistence type="predicted"/>
<dbReference type="PATRIC" id="fig|50340.43.peg.4473"/>
<reference evidence="1 2" key="1">
    <citation type="journal article" date="2015" name="PLoS ONE">
        <title>Rice-Infecting Pseudomonas Genomes Are Highly Accessorized and Harbor Multiple Putative Virulence Mechanisms to Cause Sheath Brown Rot.</title>
        <authorList>
            <person name="Quibod I.L."/>
            <person name="Grande G."/>
            <person name="Oreiro E.G."/>
            <person name="Borja F.N."/>
            <person name="Dossa G.S."/>
            <person name="Mauleon R."/>
            <person name="Cruz C.V."/>
            <person name="Oliva R."/>
        </authorList>
    </citation>
    <scope>NUCLEOTIDE SEQUENCE [LARGE SCALE GENOMIC DNA]</scope>
    <source>
        <strain evidence="1 2">IRRI 6609</strain>
    </source>
</reference>
<dbReference type="Proteomes" id="UP000037931">
    <property type="component" value="Unassembled WGS sequence"/>
</dbReference>
<evidence type="ECO:0000313" key="2">
    <source>
        <dbReference type="Proteomes" id="UP000037931"/>
    </source>
</evidence>
<evidence type="ECO:0000313" key="1">
    <source>
        <dbReference type="EMBL" id="KPA87330.1"/>
    </source>
</evidence>
<sequence>MTLMIHHLHSLGPAGAIPFLTPPRHEITVSNSVALKLENFCRREALRISHEETA</sequence>
<dbReference type="STRING" id="50340.PF66_06240"/>
<protein>
    <submittedName>
        <fullName evidence="1">Uncharacterized protein</fullName>
    </submittedName>
</protein>
<gene>
    <name evidence="1" type="ORF">PF66_06240</name>
</gene>
<dbReference type="AlphaFoldDB" id="A0A0N0VI47"/>
<name>A0A0N0VI47_9PSED</name>
<accession>A0A0N0VI47</accession>
<dbReference type="RefSeq" id="WP_425357927.1">
    <property type="nucleotide sequence ID" value="NZ_JSYZ01000034.1"/>
</dbReference>
<dbReference type="EMBL" id="JSYZ01000034">
    <property type="protein sequence ID" value="KPA87330.1"/>
    <property type="molecule type" value="Genomic_DNA"/>
</dbReference>
<comment type="caution">
    <text evidence="1">The sequence shown here is derived from an EMBL/GenBank/DDBJ whole genome shotgun (WGS) entry which is preliminary data.</text>
</comment>
<keyword evidence="2" id="KW-1185">Reference proteome</keyword>